<feature type="domain" description="Cold-shock" evidence="2">
    <location>
        <begin position="47"/>
        <end position="122"/>
    </location>
</feature>
<feature type="compositionally biased region" description="Low complexity" evidence="1">
    <location>
        <begin position="10"/>
        <end position="24"/>
    </location>
</feature>
<feature type="region of interest" description="Disordered" evidence="1">
    <location>
        <begin position="971"/>
        <end position="1018"/>
    </location>
</feature>
<feature type="region of interest" description="Disordered" evidence="1">
    <location>
        <begin position="1"/>
        <end position="42"/>
    </location>
</feature>
<sequence>MSRQNRDNYGRSPSGVGGSSVRPSGGYGANFMNNRKPAPSVPVETHMGQIQSLKDNYGFMTPMPPPPYLPAYLPQGGRIEAVFFHYNDLQISAQTQLKPGDFLQYNLVERNNRTSAKNVTLCESSTTITKNYSIKVQNKLPHAYICEYTDPTNGSSIKFLCTNLDCETPETVLRCNLRIDLLTRSVEAIGQEVVHDPTDELIKLEKKLGEGKGWITQLGASCGTIKVFQDPKAKPKTISFRYSDVIITSDEVSLSMGQGVEFNLHENKSSWELGERAYEVTLVDVTTHDVVGEGEGMVFEGKVELEGEAYSVDVKEARDGDYVRFKASVALWEGGGKVATDIELVVRAVERRGVGSVKAVNPSSAFINVLGKSTDVYVTAGETEGMKVGDWVEFDVIGGGGRWEGRRLKKVEETGRFAFVGSRTGEVKVFRNGEGTIVFEGQPSPSTVFEELTEWVKEICNKVTQTQLPVDCWLNKIDAEAVRYYGCEAKEIGREMYTVSVGAEGAGGEMGPLMKRYFEPFTQAKCGGDTLLTGTKVDVECYFDLLSVSSGGVCGLRCDVVKIKDDWDYGLCVDVNMQRHFGFIAYPGGKVFVHLSQVLAQQTAPPVNNAATPTPGESLAQAKGQNQGGPAGKYVNGLFIPNNQPAAPLKKGDQVRFKVRQERGKDIAVGVEVLPEGSVDLSFLTPNLGQCRGWILVEANNQAISGSSGMEGSGVSADGVLMVVEDKTGEVTIKKTRVEVKADGSEVAAGEGEGEGEQIEKETENDGDAAGKPPKPPPTQFKTTTETLQLPLQMQFRQICIARGKEVKRGQYVAFSMGKKGLPKDVQLVPYDTKELEVFKAKAVEVGAEFKMDDGKVVPASQVVGCDATKINAGEEMEGFIVEGKVWGLARSRDLRLAKSTPSKTRPKLNLSVKSEMKKSGAGIMAQSGMAKATDGTKGFTEGWTTRESKYLGQEICETAQKVVERVTAPVQKKKRVKKKKKEEGEEEGEVGVEGGGEGGEGEGRGEGGGEEEGDGIVVALAEEVKPLKINSRAAIRF</sequence>
<dbReference type="OrthoDB" id="203295at2759"/>
<dbReference type="SUPFAM" id="SSF50249">
    <property type="entry name" value="Nucleic acid-binding proteins"/>
    <property type="match status" value="1"/>
</dbReference>
<dbReference type="AlphaFoldDB" id="A0A9W7DUM5"/>
<organism evidence="3 4">
    <name type="scientific">Triparma laevis f. longispina</name>
    <dbReference type="NCBI Taxonomy" id="1714387"/>
    <lineage>
        <taxon>Eukaryota</taxon>
        <taxon>Sar</taxon>
        <taxon>Stramenopiles</taxon>
        <taxon>Ochrophyta</taxon>
        <taxon>Bolidophyceae</taxon>
        <taxon>Parmales</taxon>
        <taxon>Triparmaceae</taxon>
        <taxon>Triparma</taxon>
    </lineage>
</organism>
<dbReference type="GO" id="GO:0003676">
    <property type="term" value="F:nucleic acid binding"/>
    <property type="evidence" value="ECO:0007669"/>
    <property type="project" value="InterPro"/>
</dbReference>
<dbReference type="Proteomes" id="UP001165122">
    <property type="component" value="Unassembled WGS sequence"/>
</dbReference>
<evidence type="ECO:0000259" key="2">
    <source>
        <dbReference type="SMART" id="SM00357"/>
    </source>
</evidence>
<keyword evidence="4" id="KW-1185">Reference proteome</keyword>
<proteinExistence type="predicted"/>
<gene>
    <name evidence="3" type="ORF">TrLO_g4770</name>
</gene>
<reference evidence="4" key="1">
    <citation type="journal article" date="2023" name="Commun. Biol.">
        <title>Genome analysis of Parmales, the sister group of diatoms, reveals the evolutionary specialization of diatoms from phago-mixotrophs to photoautotrophs.</title>
        <authorList>
            <person name="Ban H."/>
            <person name="Sato S."/>
            <person name="Yoshikawa S."/>
            <person name="Yamada K."/>
            <person name="Nakamura Y."/>
            <person name="Ichinomiya M."/>
            <person name="Sato N."/>
            <person name="Blanc-Mathieu R."/>
            <person name="Endo H."/>
            <person name="Kuwata A."/>
            <person name="Ogata H."/>
        </authorList>
    </citation>
    <scope>NUCLEOTIDE SEQUENCE [LARGE SCALE GENOMIC DNA]</scope>
    <source>
        <strain evidence="4">NIES 3700</strain>
    </source>
</reference>
<evidence type="ECO:0000313" key="3">
    <source>
        <dbReference type="EMBL" id="GMH55532.1"/>
    </source>
</evidence>
<feature type="domain" description="Cold-shock" evidence="2">
    <location>
        <begin position="569"/>
        <end position="674"/>
    </location>
</feature>
<accession>A0A9W7DUM5</accession>
<evidence type="ECO:0000256" key="1">
    <source>
        <dbReference type="SAM" id="MobiDB-lite"/>
    </source>
</evidence>
<feature type="domain" description="Cold-shock" evidence="2">
    <location>
        <begin position="354"/>
        <end position="411"/>
    </location>
</feature>
<dbReference type="InterPro" id="IPR011129">
    <property type="entry name" value="CSD"/>
</dbReference>
<dbReference type="EMBL" id="BRXW01000445">
    <property type="protein sequence ID" value="GMH55532.1"/>
    <property type="molecule type" value="Genomic_DNA"/>
</dbReference>
<comment type="caution">
    <text evidence="3">The sequence shown here is derived from an EMBL/GenBank/DDBJ whole genome shotgun (WGS) entry which is preliminary data.</text>
</comment>
<name>A0A9W7DUM5_9STRA</name>
<feature type="compositionally biased region" description="Basic residues" evidence="1">
    <location>
        <begin position="972"/>
        <end position="981"/>
    </location>
</feature>
<protein>
    <recommendedName>
        <fullName evidence="2">Cold-shock domain-containing protein</fullName>
    </recommendedName>
</protein>
<dbReference type="SMART" id="SM00357">
    <property type="entry name" value="CSP"/>
    <property type="match status" value="3"/>
</dbReference>
<evidence type="ECO:0000313" key="4">
    <source>
        <dbReference type="Proteomes" id="UP001165122"/>
    </source>
</evidence>
<dbReference type="Gene3D" id="2.40.50.140">
    <property type="entry name" value="Nucleic acid-binding proteins"/>
    <property type="match status" value="2"/>
</dbReference>
<dbReference type="InterPro" id="IPR012340">
    <property type="entry name" value="NA-bd_OB-fold"/>
</dbReference>
<feature type="region of interest" description="Disordered" evidence="1">
    <location>
        <begin position="742"/>
        <end position="782"/>
    </location>
</feature>